<dbReference type="EMBL" id="LAZR01061870">
    <property type="protein sequence ID" value="KKK62704.1"/>
    <property type="molecule type" value="Genomic_DNA"/>
</dbReference>
<feature type="non-terminal residue" evidence="1">
    <location>
        <position position="1"/>
    </location>
</feature>
<dbReference type="AlphaFoldDB" id="A0A0F8Z8F0"/>
<name>A0A0F8Z8F0_9ZZZZ</name>
<gene>
    <name evidence="1" type="ORF">LCGC14_3001670</name>
</gene>
<proteinExistence type="predicted"/>
<feature type="non-terminal residue" evidence="1">
    <location>
        <position position="365"/>
    </location>
</feature>
<accession>A0A0F8Z8F0</accession>
<evidence type="ECO:0000313" key="1">
    <source>
        <dbReference type="EMBL" id="KKK62704.1"/>
    </source>
</evidence>
<protein>
    <submittedName>
        <fullName evidence="1">Uncharacterized protein</fullName>
    </submittedName>
</protein>
<sequence length="365" mass="40183">YYARAALDDIHKTDDKGVSDSLVYNGGNRIMGMWLDSANSKLYFIEWTGSLPSTTGDLIVKYIDLSDDSITTIGTFNNVGASDLWGGDVILGAGGTIFIIVNADDDTVIVAHWGGAAWVIDDTQAVTSPVEMNAVIKTSDTVWYWMARYVDGGDVFGMFKYDNGTTTITKLDSVAGIEPFTSQFGMPYDGDNIISVIINIGGTNKLHSYDISGDSLVEIAPYDIAFQLDRFTASGILEKAYHISEDKIYEINTKKTTQLYLISIVPTDTVWKAITTNFIINSGGEVFEFIDIDSFIIELVITMKKMSHWTATMSILNTFLIGENMFISITDRFTTAANSPFLYRGTYNFKDELGIEGTAIGFVDS</sequence>
<organism evidence="1">
    <name type="scientific">marine sediment metagenome</name>
    <dbReference type="NCBI Taxonomy" id="412755"/>
    <lineage>
        <taxon>unclassified sequences</taxon>
        <taxon>metagenomes</taxon>
        <taxon>ecological metagenomes</taxon>
    </lineage>
</organism>
<comment type="caution">
    <text evidence="1">The sequence shown here is derived from an EMBL/GenBank/DDBJ whole genome shotgun (WGS) entry which is preliminary data.</text>
</comment>
<reference evidence="1" key="1">
    <citation type="journal article" date="2015" name="Nature">
        <title>Complex archaea that bridge the gap between prokaryotes and eukaryotes.</title>
        <authorList>
            <person name="Spang A."/>
            <person name="Saw J.H."/>
            <person name="Jorgensen S.L."/>
            <person name="Zaremba-Niedzwiedzka K."/>
            <person name="Martijn J."/>
            <person name="Lind A.E."/>
            <person name="van Eijk R."/>
            <person name="Schleper C."/>
            <person name="Guy L."/>
            <person name="Ettema T.J."/>
        </authorList>
    </citation>
    <scope>NUCLEOTIDE SEQUENCE</scope>
</reference>